<dbReference type="InterPro" id="IPR039938">
    <property type="entry name" value="Sp4-like"/>
</dbReference>
<dbReference type="PROSITE" id="PS50805">
    <property type="entry name" value="KRAB"/>
    <property type="match status" value="1"/>
</dbReference>
<evidence type="ECO:0000313" key="3">
    <source>
        <dbReference type="Proteomes" id="UP000011518"/>
    </source>
</evidence>
<reference evidence="3" key="1">
    <citation type="submission" date="2012-07" db="EMBL/GenBank/DDBJ databases">
        <title>Genome of the Chinese tree shrew, a rising model animal genetically related to primates.</title>
        <authorList>
            <person name="Zhang G."/>
            <person name="Fan Y."/>
            <person name="Yao Y."/>
            <person name="Huang Z."/>
        </authorList>
    </citation>
    <scope>NUCLEOTIDE SEQUENCE [LARGE SCALE GENOMIC DNA]</scope>
</reference>
<dbReference type="InterPro" id="IPR036051">
    <property type="entry name" value="KRAB_dom_sf"/>
</dbReference>
<proteinExistence type="predicted"/>
<dbReference type="InterPro" id="IPR001909">
    <property type="entry name" value="KRAB"/>
</dbReference>
<feature type="domain" description="KRAB" evidence="1">
    <location>
        <begin position="1"/>
        <end position="43"/>
    </location>
</feature>
<sequence>MLENYRNLASLGLCVSKPDMISSLEQGREPWMLKKMMTRGRGSDLKAMQETKEVPPKKDLCEEKLSQAVITEKLTNCSLEYSLLGENWDYDALLETQPGLVAITNMAVSFSQQLDPAQRIFRKNVMWKKHDDLGSVASVHSLPLIREFILERSPTSVRYVVKHSPRRLTLHNIRKLIQERSPMSVRSVVKPSARPHTLFNIREFILERNPINVWNVGRPLVITHPVLNTRDFIPAKDLMNVWNVGRHLRQNHPLFVIAEVILERNLTNVVHVAKPLVIVSPLVYIREFILERNHMNVRNVGKLSSKSDTLINIREFILERRPITIRKAEKPLNRLHILLTTSEFILESHQHVPLYLLCQILWIYFPSFSGIHPHFHHHSLKMTFRLGYVSSLTTHFPALLFYFCVLLV</sequence>
<gene>
    <name evidence="2" type="ORF">TREES_T100015392</name>
</gene>
<organism evidence="2 3">
    <name type="scientific">Tupaia chinensis</name>
    <name type="common">Chinese tree shrew</name>
    <name type="synonym">Tupaia belangeri chinensis</name>
    <dbReference type="NCBI Taxonomy" id="246437"/>
    <lineage>
        <taxon>Eukaryota</taxon>
        <taxon>Metazoa</taxon>
        <taxon>Chordata</taxon>
        <taxon>Craniata</taxon>
        <taxon>Vertebrata</taxon>
        <taxon>Euteleostomi</taxon>
        <taxon>Mammalia</taxon>
        <taxon>Eutheria</taxon>
        <taxon>Euarchontoglires</taxon>
        <taxon>Scandentia</taxon>
        <taxon>Tupaiidae</taxon>
        <taxon>Tupaia</taxon>
    </lineage>
</organism>
<reference evidence="3" key="2">
    <citation type="journal article" date="2013" name="Nat. Commun.">
        <title>Genome of the Chinese tree shrew.</title>
        <authorList>
            <person name="Fan Y."/>
            <person name="Huang Z.Y."/>
            <person name="Cao C.C."/>
            <person name="Chen C.S."/>
            <person name="Chen Y.X."/>
            <person name="Fan D.D."/>
            <person name="He J."/>
            <person name="Hou H.L."/>
            <person name="Hu L."/>
            <person name="Hu X.T."/>
            <person name="Jiang X.T."/>
            <person name="Lai R."/>
            <person name="Lang Y.S."/>
            <person name="Liang B."/>
            <person name="Liao S.G."/>
            <person name="Mu D."/>
            <person name="Ma Y.Y."/>
            <person name="Niu Y.Y."/>
            <person name="Sun X.Q."/>
            <person name="Xia J.Q."/>
            <person name="Xiao J."/>
            <person name="Xiong Z.Q."/>
            <person name="Xu L."/>
            <person name="Yang L."/>
            <person name="Zhang Y."/>
            <person name="Zhao W."/>
            <person name="Zhao X.D."/>
            <person name="Zheng Y.T."/>
            <person name="Zhou J.M."/>
            <person name="Zhu Y.B."/>
            <person name="Zhang G.J."/>
            <person name="Wang J."/>
            <person name="Yao Y.G."/>
        </authorList>
    </citation>
    <scope>NUCLEOTIDE SEQUENCE [LARGE SCALE GENOMIC DNA]</scope>
</reference>
<dbReference type="PANTHER" id="PTHR14947:SF24">
    <property type="entry name" value="ZINC FINGER PROTEIN 781-RELATED"/>
    <property type="match status" value="1"/>
</dbReference>
<dbReference type="SMART" id="SM00349">
    <property type="entry name" value="KRAB"/>
    <property type="match status" value="2"/>
</dbReference>
<dbReference type="SUPFAM" id="SSF109640">
    <property type="entry name" value="KRAB domain (Kruppel-associated box)"/>
    <property type="match status" value="2"/>
</dbReference>
<dbReference type="PANTHER" id="PTHR14947">
    <property type="entry name" value="ZINC FINGER PROTEIN"/>
    <property type="match status" value="1"/>
</dbReference>
<dbReference type="eggNOG" id="KOG1721">
    <property type="taxonomic scope" value="Eukaryota"/>
</dbReference>
<evidence type="ECO:0000259" key="1">
    <source>
        <dbReference type="PROSITE" id="PS50805"/>
    </source>
</evidence>
<dbReference type="EMBL" id="KB365141">
    <property type="protein sequence ID" value="ELV11488.1"/>
    <property type="molecule type" value="Genomic_DNA"/>
</dbReference>
<dbReference type="AlphaFoldDB" id="L8Y4Z6"/>
<dbReference type="InParanoid" id="L8Y4Z6"/>
<protein>
    <submittedName>
        <fullName evidence="2">Zinc finger protein 28 like protein</fullName>
    </submittedName>
</protein>
<evidence type="ECO:0000313" key="2">
    <source>
        <dbReference type="EMBL" id="ELV11488.1"/>
    </source>
</evidence>
<name>L8Y4Z6_TUPCH</name>
<accession>L8Y4Z6</accession>
<keyword evidence="3" id="KW-1185">Reference proteome</keyword>
<dbReference type="Proteomes" id="UP000011518">
    <property type="component" value="Unassembled WGS sequence"/>
</dbReference>
<dbReference type="GO" id="GO:0006355">
    <property type="term" value="P:regulation of DNA-templated transcription"/>
    <property type="evidence" value="ECO:0007669"/>
    <property type="project" value="InterPro"/>
</dbReference>